<dbReference type="AlphaFoldDB" id="A0A3P3WKL3"/>
<name>A0A3P3WKL3_9FLAO</name>
<proteinExistence type="predicted"/>
<keyword evidence="2" id="KW-1185">Reference proteome</keyword>
<dbReference type="Proteomes" id="UP000271937">
    <property type="component" value="Unassembled WGS sequence"/>
</dbReference>
<reference evidence="1 2" key="1">
    <citation type="submission" date="2018-11" db="EMBL/GenBank/DDBJ databases">
        <title>Flavobacterium sp. nov., YIM 102600 draft genome.</title>
        <authorList>
            <person name="Li G."/>
            <person name="Jiang Y."/>
        </authorList>
    </citation>
    <scope>NUCLEOTIDE SEQUENCE [LARGE SCALE GENOMIC DNA]</scope>
    <source>
        <strain evidence="1 2">YIM 102600</strain>
    </source>
</reference>
<gene>
    <name evidence="1" type="ORF">EG849_04425</name>
</gene>
<organism evidence="1 2">
    <name type="scientific">Flavobacterium macacae</name>
    <dbReference type="NCBI Taxonomy" id="2488993"/>
    <lineage>
        <taxon>Bacteria</taxon>
        <taxon>Pseudomonadati</taxon>
        <taxon>Bacteroidota</taxon>
        <taxon>Flavobacteriia</taxon>
        <taxon>Flavobacteriales</taxon>
        <taxon>Flavobacteriaceae</taxon>
        <taxon>Flavobacterium</taxon>
    </lineage>
</organism>
<evidence type="ECO:0000313" key="2">
    <source>
        <dbReference type="Proteomes" id="UP000271937"/>
    </source>
</evidence>
<dbReference type="InterPro" id="IPR046219">
    <property type="entry name" value="DUF6252"/>
</dbReference>
<dbReference type="Pfam" id="PF19765">
    <property type="entry name" value="DUF6252"/>
    <property type="match status" value="1"/>
</dbReference>
<sequence>MKKFITFFAVVLTAFNFVSCDNEPIDPAIVIGGENPGENPGNPTAPAVFKADFDGQTFTTSTAQAYISGGSITLSAIKPNGESFSMILDGTATGTYPANSNLIGYSPSFDDYSYAGNHPTDENANTGSIIVTSINTENQTISGTFSFTGYWTDYTDDTIAPKEFSNGVFTNIPYTSVSPTGDTFDATLNGNVFNDVDILTIETLIAGQDFISIGARNLNDDSITVSVRSTITAGTYPITGDVGTDQVQINFAPETEEFGTTASSGSVTITEKTATRIKGTFNGTVVIGEDTFTITGGSFDVEY</sequence>
<accession>A0A3P3WKL3</accession>
<evidence type="ECO:0000313" key="1">
    <source>
        <dbReference type="EMBL" id="RRJ93563.1"/>
    </source>
</evidence>
<comment type="caution">
    <text evidence="1">The sequence shown here is derived from an EMBL/GenBank/DDBJ whole genome shotgun (WGS) entry which is preliminary data.</text>
</comment>
<dbReference type="OrthoDB" id="1399177at2"/>
<dbReference type="EMBL" id="RQVR01000003">
    <property type="protein sequence ID" value="RRJ93563.1"/>
    <property type="molecule type" value="Genomic_DNA"/>
</dbReference>
<protein>
    <submittedName>
        <fullName evidence="1">Uncharacterized protein</fullName>
    </submittedName>
</protein>
<dbReference type="RefSeq" id="WP_125011880.1">
    <property type="nucleotide sequence ID" value="NZ_RQVR01000003.1"/>
</dbReference>